<comment type="similarity">
    <text evidence="1">Belongs to the iron/ascorbate-dependent oxidoreductase family.</text>
</comment>
<sequence length="354" mass="41197">MTVESKKWIAPEETKHDLDWADLNVIDLSKFDTAREELVEDLRDAVQKDGFWAVVGTGISQDEINEQFALGSRFFDEYPLEDKRSQEVDFPAGNYFGYKPKDIKTVFGTDVRDNVETLNIAKFTKGGDFEKYYKQKYIHDHREQLEIISRRSWEVARKLLVIFALILELNENYFVERHLYDVPSDDHVRFMKYHPRSEEDDRKVDNVWARGHTDFGSLTLLYNQVVAGLQIQLADGSWKYVKPVHGGIICNIGDTLSFWSGGYFKTTIHRVVRPPADQVGAPRIGTFYFVRPSSKIEVVDSPLLKRLGLYRKVDPISGTEYVRSRVKNYHDTQNYETRKNATFKHGEFEIRDGY</sequence>
<dbReference type="PRINTS" id="PR00682">
    <property type="entry name" value="IPNSYNTHASE"/>
</dbReference>
<evidence type="ECO:0000313" key="4">
    <source>
        <dbReference type="Proteomes" id="UP001497600"/>
    </source>
</evidence>
<reference evidence="3 4" key="1">
    <citation type="submission" date="2024-01" db="EMBL/GenBank/DDBJ databases">
        <authorList>
            <consortium name="Genoscope - CEA"/>
            <person name="William W."/>
        </authorList>
    </citation>
    <scope>NUCLEOTIDE SEQUENCE [LARGE SCALE GENOMIC DNA]</scope>
    <source>
        <strain evidence="3 4">29B2s-10</strain>
    </source>
</reference>
<dbReference type="Gene3D" id="2.60.120.330">
    <property type="entry name" value="B-lactam Antibiotic, Isopenicillin N Synthase, Chain"/>
    <property type="match status" value="1"/>
</dbReference>
<dbReference type="Pfam" id="PF14226">
    <property type="entry name" value="DIOX_N"/>
    <property type="match status" value="1"/>
</dbReference>
<feature type="domain" description="Fe2OG dioxygenase" evidence="2">
    <location>
        <begin position="184"/>
        <end position="292"/>
    </location>
</feature>
<keyword evidence="1" id="KW-0408">Iron</keyword>
<dbReference type="EMBL" id="OZ004256">
    <property type="protein sequence ID" value="CAK7903865.1"/>
    <property type="molecule type" value="Genomic_DNA"/>
</dbReference>
<dbReference type="SUPFAM" id="SSF51197">
    <property type="entry name" value="Clavaminate synthase-like"/>
    <property type="match status" value="1"/>
</dbReference>
<evidence type="ECO:0000256" key="1">
    <source>
        <dbReference type="RuleBase" id="RU003682"/>
    </source>
</evidence>
<dbReference type="PROSITE" id="PS51471">
    <property type="entry name" value="FE2OG_OXY"/>
    <property type="match status" value="1"/>
</dbReference>
<keyword evidence="1" id="KW-0560">Oxidoreductase</keyword>
<dbReference type="InterPro" id="IPR026992">
    <property type="entry name" value="DIOX_N"/>
</dbReference>
<keyword evidence="1" id="KW-0479">Metal-binding</keyword>
<dbReference type="InterPro" id="IPR050231">
    <property type="entry name" value="Iron_ascorbate_oxido_reductase"/>
</dbReference>
<keyword evidence="4" id="KW-1185">Reference proteome</keyword>
<gene>
    <name evidence="3" type="ORF">CAAN4_D06656</name>
</gene>
<dbReference type="InterPro" id="IPR005123">
    <property type="entry name" value="Oxoglu/Fe-dep_dioxygenase_dom"/>
</dbReference>
<organism evidence="3 4">
    <name type="scientific">[Candida] anglica</name>
    <dbReference type="NCBI Taxonomy" id="148631"/>
    <lineage>
        <taxon>Eukaryota</taxon>
        <taxon>Fungi</taxon>
        <taxon>Dikarya</taxon>
        <taxon>Ascomycota</taxon>
        <taxon>Saccharomycotina</taxon>
        <taxon>Pichiomycetes</taxon>
        <taxon>Debaryomycetaceae</taxon>
        <taxon>Kurtzmaniella</taxon>
    </lineage>
</organism>
<evidence type="ECO:0000313" key="3">
    <source>
        <dbReference type="EMBL" id="CAK7903865.1"/>
    </source>
</evidence>
<dbReference type="InterPro" id="IPR027443">
    <property type="entry name" value="IPNS-like_sf"/>
</dbReference>
<evidence type="ECO:0000259" key="2">
    <source>
        <dbReference type="PROSITE" id="PS51471"/>
    </source>
</evidence>
<proteinExistence type="inferred from homology"/>
<accession>A0ABP0EAY1</accession>
<dbReference type="Proteomes" id="UP001497600">
    <property type="component" value="Chromosome D"/>
</dbReference>
<dbReference type="PANTHER" id="PTHR47990">
    <property type="entry name" value="2-OXOGLUTARATE (2OG) AND FE(II)-DEPENDENT OXYGENASE SUPERFAMILY PROTEIN-RELATED"/>
    <property type="match status" value="1"/>
</dbReference>
<dbReference type="InterPro" id="IPR044861">
    <property type="entry name" value="IPNS-like_FE2OG_OXY"/>
</dbReference>
<name>A0ABP0EAY1_9ASCO</name>
<protein>
    <recommendedName>
        <fullName evidence="2">Fe2OG dioxygenase domain-containing protein</fullName>
    </recommendedName>
</protein>
<dbReference type="Pfam" id="PF03171">
    <property type="entry name" value="2OG-FeII_Oxy"/>
    <property type="match status" value="1"/>
</dbReference>